<name>A0ACB8MTU8_CITSI</name>
<gene>
    <name evidence="1" type="ORF">KPL71_002851</name>
</gene>
<dbReference type="EMBL" id="CM039171">
    <property type="protein sequence ID" value="KAH9789041.1"/>
    <property type="molecule type" value="Genomic_DNA"/>
</dbReference>
<reference evidence="2" key="1">
    <citation type="journal article" date="2023" name="Hortic. Res.">
        <title>A chromosome-level phased genome enabling allele-level studies in sweet orange: a case study on citrus Huanglongbing tolerance.</title>
        <authorList>
            <person name="Wu B."/>
            <person name="Yu Q."/>
            <person name="Deng Z."/>
            <person name="Duan Y."/>
            <person name="Luo F."/>
            <person name="Gmitter F. Jr."/>
        </authorList>
    </citation>
    <scope>NUCLEOTIDE SEQUENCE [LARGE SCALE GENOMIC DNA]</scope>
    <source>
        <strain evidence="2">cv. Valencia</strain>
    </source>
</reference>
<sequence>MEKYDSRVFKTCLLGEDMIVFCGTAGHKLLFSNENKLVRTWWPSSVGKLFKTCLLMKAGDDAKRMRRMMMMSFLSPNALMKYVERIDMITQQHIATYWEEQIGIAESKEQGELLKWEDIQKMKYTWNVASEVMRLSPPAIGAFREALVDFTYSGYTIPKGWKLHWSTGSTHKDETLFPNPETFDASRFEREGATPYSYVPFGGGPRMCPGYEFERLLILVFIHNMIKRFKWDLLIPDEKFGYDPMLSPSQGLPIRLQPHQCST</sequence>
<evidence type="ECO:0000313" key="1">
    <source>
        <dbReference type="EMBL" id="KAH9789041.1"/>
    </source>
</evidence>
<dbReference type="Proteomes" id="UP000829398">
    <property type="component" value="Chromosome 2"/>
</dbReference>
<protein>
    <submittedName>
        <fullName evidence="1">Cytochrome P450 716A1</fullName>
    </submittedName>
</protein>
<comment type="caution">
    <text evidence="1">The sequence shown here is derived from an EMBL/GenBank/DDBJ whole genome shotgun (WGS) entry which is preliminary data.</text>
</comment>
<accession>A0ACB8MTU8</accession>
<evidence type="ECO:0000313" key="2">
    <source>
        <dbReference type="Proteomes" id="UP000829398"/>
    </source>
</evidence>
<proteinExistence type="predicted"/>
<organism evidence="1 2">
    <name type="scientific">Citrus sinensis</name>
    <name type="common">Sweet orange</name>
    <name type="synonym">Citrus aurantium var. sinensis</name>
    <dbReference type="NCBI Taxonomy" id="2711"/>
    <lineage>
        <taxon>Eukaryota</taxon>
        <taxon>Viridiplantae</taxon>
        <taxon>Streptophyta</taxon>
        <taxon>Embryophyta</taxon>
        <taxon>Tracheophyta</taxon>
        <taxon>Spermatophyta</taxon>
        <taxon>Magnoliopsida</taxon>
        <taxon>eudicotyledons</taxon>
        <taxon>Gunneridae</taxon>
        <taxon>Pentapetalae</taxon>
        <taxon>rosids</taxon>
        <taxon>malvids</taxon>
        <taxon>Sapindales</taxon>
        <taxon>Rutaceae</taxon>
        <taxon>Aurantioideae</taxon>
        <taxon>Citrus</taxon>
    </lineage>
</organism>
<keyword evidence="2" id="KW-1185">Reference proteome</keyword>